<gene>
    <name evidence="4" type="ORF">GCM10010451_11650</name>
</gene>
<evidence type="ECO:0000256" key="3">
    <source>
        <dbReference type="SAM" id="SignalP"/>
    </source>
</evidence>
<evidence type="ECO:0008006" key="6">
    <source>
        <dbReference type="Google" id="ProtNLM"/>
    </source>
</evidence>
<feature type="transmembrane region" description="Helical" evidence="2">
    <location>
        <begin position="307"/>
        <end position="333"/>
    </location>
</feature>
<organism evidence="4 5">
    <name type="scientific">Streptomyces virens</name>
    <dbReference type="NCBI Taxonomy" id="285572"/>
    <lineage>
        <taxon>Bacteria</taxon>
        <taxon>Bacillati</taxon>
        <taxon>Actinomycetota</taxon>
        <taxon>Actinomycetes</taxon>
        <taxon>Kitasatosporales</taxon>
        <taxon>Streptomycetaceae</taxon>
        <taxon>Streptomyces</taxon>
    </lineage>
</organism>
<feature type="compositionally biased region" description="Basic and acidic residues" evidence="1">
    <location>
        <begin position="370"/>
        <end position="386"/>
    </location>
</feature>
<dbReference type="EMBL" id="BAAAUH010000005">
    <property type="protein sequence ID" value="GAA3165226.1"/>
    <property type="molecule type" value="Genomic_DNA"/>
</dbReference>
<feature type="transmembrane region" description="Helical" evidence="2">
    <location>
        <begin position="173"/>
        <end position="191"/>
    </location>
</feature>
<feature type="region of interest" description="Disordered" evidence="1">
    <location>
        <begin position="352"/>
        <end position="386"/>
    </location>
</feature>
<dbReference type="PROSITE" id="PS51257">
    <property type="entry name" value="PROKAR_LIPOPROTEIN"/>
    <property type="match status" value="1"/>
</dbReference>
<name>A0ABP6P3F0_9ACTN</name>
<protein>
    <recommendedName>
        <fullName evidence="6">Integral membrane protein</fullName>
    </recommendedName>
</protein>
<feature type="signal peptide" evidence="3">
    <location>
        <begin position="1"/>
        <end position="34"/>
    </location>
</feature>
<proteinExistence type="predicted"/>
<dbReference type="RefSeq" id="WP_182729781.1">
    <property type="nucleotide sequence ID" value="NZ_BAAAUH010000005.1"/>
</dbReference>
<feature type="chain" id="PRO_5047402182" description="Integral membrane protein" evidence="3">
    <location>
        <begin position="35"/>
        <end position="914"/>
    </location>
</feature>
<feature type="region of interest" description="Disordered" evidence="1">
    <location>
        <begin position="895"/>
        <end position="914"/>
    </location>
</feature>
<evidence type="ECO:0000256" key="2">
    <source>
        <dbReference type="SAM" id="Phobius"/>
    </source>
</evidence>
<keyword evidence="2" id="KW-0472">Membrane</keyword>
<keyword evidence="3" id="KW-0732">Signal</keyword>
<feature type="compositionally biased region" description="Basic and acidic residues" evidence="1">
    <location>
        <begin position="352"/>
        <end position="362"/>
    </location>
</feature>
<accession>A0ABP6P3F0</accession>
<feature type="transmembrane region" description="Helical" evidence="2">
    <location>
        <begin position="275"/>
        <end position="295"/>
    </location>
</feature>
<comment type="caution">
    <text evidence="4">The sequence shown here is derived from an EMBL/GenBank/DDBJ whole genome shotgun (WGS) entry which is preliminary data.</text>
</comment>
<keyword evidence="2" id="KW-0812">Transmembrane</keyword>
<evidence type="ECO:0000256" key="1">
    <source>
        <dbReference type="SAM" id="MobiDB-lite"/>
    </source>
</evidence>
<reference evidence="5" key="1">
    <citation type="journal article" date="2019" name="Int. J. Syst. Evol. Microbiol.">
        <title>The Global Catalogue of Microorganisms (GCM) 10K type strain sequencing project: providing services to taxonomists for standard genome sequencing and annotation.</title>
        <authorList>
            <consortium name="The Broad Institute Genomics Platform"/>
            <consortium name="The Broad Institute Genome Sequencing Center for Infectious Disease"/>
            <person name="Wu L."/>
            <person name="Ma J."/>
        </authorList>
    </citation>
    <scope>NUCLEOTIDE SEQUENCE [LARGE SCALE GENOMIC DNA]</scope>
    <source>
        <strain evidence="5">JCM 9095</strain>
    </source>
</reference>
<sequence length="914" mass="95802">MGPDRSRNRSGGAAAAAVYAVLGACAPAAGAAHAATMPAHDTASGLAGLAGWLVLALVTAGCAELLLARTAPPASRARRLRVTGLLASALFAQLLLLTVRFARGQADGAAWTAAGLTVALSTAATWRATRISHTYGSGHTPSDSGRTRAAFGVAVVCGGWLTVRSAVQGPLWLAWLMGALVVVVAAGFWMLDGRGAMAEYDGFMMFGFAAALGVLGVAAGAIARLDGIVLLPVPHDLPWLSGRQVLRGLAGLAALVAAVVFLVGRRLRGRQWDGAAPPGAQLVGLAVPLGSLVWAGRDWSRWDSGPLALLGASAVAAAAAVLLAVQAAALSWLDTTPSRPWVQHVLSTVREEAERHTPDPYERYGSPGTPDHRYGADDRYGRHRDDRYGRHRDDHAYLRARNRFTHSGDFPYGPGGRTGPLAVVLRALAAAGRGLAHPLRSAAVTEVHRHTMGNTGLAIDEMWPRVAELASDTVRRRVRRTERAVLACRVTAASALCTAAVWLPVAALGADDAAAGGTPGVLLGTGASLGPLLLAAVAVAQGRRLLLDACRAKGDAVDVLRYDLARRMGLVLPKDTRGMILLAGPLSSDSSDRRPARLRQEWDGTAAAEAVKGLRAEVQALRSAVGEEVRSAVREEIGSAVRAEIRSAVREARTAPGAPAGSAAATPVTLDEQAVSRLMENMAGAAPVTLDEQTLARLARDVARNAAEPVRARLSSDLAQVQRSLREELGEVVRASVEATVTGPPLTNFTGYLAIELNRPLPDDQPPLRVENGTIKAVAGRPVHLLLHVVRKARAADAASLLNDDERQNLFLFEPVRIEGGRDAATAAFDAVVDSSTLTPVPHRKTLSVTRSDRSVFLFDVPARPGIHEVWFQLYQAGRLIQVAALKIEAKAETGTGTAVAPQASGPGGDTDHA</sequence>
<feature type="transmembrane region" description="Helical" evidence="2">
    <location>
        <begin position="50"/>
        <end position="68"/>
    </location>
</feature>
<feature type="transmembrane region" description="Helical" evidence="2">
    <location>
        <begin position="203"/>
        <end position="225"/>
    </location>
</feature>
<keyword evidence="2" id="KW-1133">Transmembrane helix</keyword>
<evidence type="ECO:0000313" key="5">
    <source>
        <dbReference type="Proteomes" id="UP001501866"/>
    </source>
</evidence>
<feature type="transmembrane region" description="Helical" evidence="2">
    <location>
        <begin position="245"/>
        <end position="263"/>
    </location>
</feature>
<feature type="transmembrane region" description="Helical" evidence="2">
    <location>
        <begin position="484"/>
        <end position="508"/>
    </location>
</feature>
<feature type="transmembrane region" description="Helical" evidence="2">
    <location>
        <begin position="80"/>
        <end position="102"/>
    </location>
</feature>
<dbReference type="Proteomes" id="UP001501866">
    <property type="component" value="Unassembled WGS sequence"/>
</dbReference>
<evidence type="ECO:0000313" key="4">
    <source>
        <dbReference type="EMBL" id="GAA3165226.1"/>
    </source>
</evidence>
<feature type="transmembrane region" description="Helical" evidence="2">
    <location>
        <begin position="520"/>
        <end position="540"/>
    </location>
</feature>
<keyword evidence="5" id="KW-1185">Reference proteome</keyword>